<comment type="cofactor">
    <cofactor evidence="8">
        <name>Zn(2+)</name>
        <dbReference type="ChEBI" id="CHEBI:29105"/>
    </cofactor>
    <text evidence="8">Binds 1 zinc ion per subunit.</text>
</comment>
<sequence>MTKQLLLGQTLRFSGNPFTADWDTVTHHSRRGGVLVEDGKITAVGEGDDLRRDHPDAPVTDYGDGLISAGFVDAHMHYPQTGIIASWGKQLIDWLNTYTFPEESRFADAAYAADVAGRTLDLALAHGTTTLTSFCTIHPESVDAFFGAAADRNMAVIAGKTCMDRNAPDTLRDTAQSAYEDSKALLEKWHGKGRATYCITPRFSPTSTPEQLAALGALWAEHPEVPMQTHLSEQLPELEWVASLFPDCRDYLDTYERFGLLGERGLYGHAIHLTDREKARLSEVGASVVHCPTSNTFIGSGLFDMIGLSQTNIRTGLATDTGGGSNFSMLRTMGAAYEVGQLRGEAIHPAQLMWLATEGSANALHMSGQIGSLNVGAAADITVLDLASTPAIAQRTNRAEHIWDAIFPTVMMGDDRAIRDVWIAGKKV</sequence>
<dbReference type="PANTHER" id="PTHR11271:SF6">
    <property type="entry name" value="GUANINE DEAMINASE"/>
    <property type="match status" value="1"/>
</dbReference>
<name>A0ABX0VXU7_9RHOB</name>
<dbReference type="NCBIfam" id="TIGR02967">
    <property type="entry name" value="guan_deamin"/>
    <property type="match status" value="1"/>
</dbReference>
<keyword evidence="5 8" id="KW-0378">Hydrolase</keyword>
<keyword evidence="4 8" id="KW-0479">Metal-binding</keyword>
<evidence type="ECO:0000259" key="10">
    <source>
        <dbReference type="Pfam" id="PF22039"/>
    </source>
</evidence>
<reference evidence="11 12" key="1">
    <citation type="submission" date="2020-03" db="EMBL/GenBank/DDBJ databases">
        <title>Bacterial isolates of synthetic phycosphere.</title>
        <authorList>
            <person name="Fu H."/>
            <person name="Moran M.A."/>
        </authorList>
    </citation>
    <scope>NUCLEOTIDE SEQUENCE [LARGE SCALE GENOMIC DNA]</scope>
    <source>
        <strain evidence="11 12">HF1</strain>
    </source>
</reference>
<dbReference type="InterPro" id="IPR014311">
    <property type="entry name" value="Guanine_deaminase"/>
</dbReference>
<evidence type="ECO:0000256" key="5">
    <source>
        <dbReference type="ARBA" id="ARBA00022801"/>
    </source>
</evidence>
<dbReference type="InterPro" id="IPR051607">
    <property type="entry name" value="Metallo-dep_hydrolases"/>
</dbReference>
<evidence type="ECO:0000313" key="12">
    <source>
        <dbReference type="Proteomes" id="UP000709466"/>
    </source>
</evidence>
<dbReference type="Proteomes" id="UP000709466">
    <property type="component" value="Unassembled WGS sequence"/>
</dbReference>
<dbReference type="InterPro" id="IPR006680">
    <property type="entry name" value="Amidohydro-rel"/>
</dbReference>
<dbReference type="Pfam" id="PF22039">
    <property type="entry name" value="HUTI_composite_bact"/>
    <property type="match status" value="1"/>
</dbReference>
<evidence type="ECO:0000256" key="1">
    <source>
        <dbReference type="ARBA" id="ARBA00004984"/>
    </source>
</evidence>
<gene>
    <name evidence="11" type="primary">guaD</name>
    <name evidence="11" type="ORF">HCZ30_07280</name>
</gene>
<dbReference type="InterPro" id="IPR032466">
    <property type="entry name" value="Metal_Hydrolase"/>
</dbReference>
<dbReference type="InterPro" id="IPR011059">
    <property type="entry name" value="Metal-dep_hydrolase_composite"/>
</dbReference>
<comment type="caution">
    <text evidence="11">The sequence shown here is derived from an EMBL/GenBank/DDBJ whole genome shotgun (WGS) entry which is preliminary data.</text>
</comment>
<dbReference type="RefSeq" id="WP_167637621.1">
    <property type="nucleotide sequence ID" value="NZ_JAATOP010000004.1"/>
</dbReference>
<evidence type="ECO:0000256" key="2">
    <source>
        <dbReference type="ARBA" id="ARBA00006745"/>
    </source>
</evidence>
<proteinExistence type="inferred from homology"/>
<dbReference type="GO" id="GO:0008892">
    <property type="term" value="F:guanine deaminase activity"/>
    <property type="evidence" value="ECO:0007669"/>
    <property type="project" value="UniProtKB-EC"/>
</dbReference>
<dbReference type="InterPro" id="IPR054418">
    <property type="entry name" value="MQNX/HUTI_composite_N"/>
</dbReference>
<organism evidence="11 12">
    <name type="scientific">Marivivens donghaensis</name>
    <dbReference type="NCBI Taxonomy" id="1699413"/>
    <lineage>
        <taxon>Bacteria</taxon>
        <taxon>Pseudomonadati</taxon>
        <taxon>Pseudomonadota</taxon>
        <taxon>Alphaproteobacteria</taxon>
        <taxon>Rhodobacterales</taxon>
        <taxon>Paracoccaceae</taxon>
        <taxon>Marivivens group</taxon>
        <taxon>Marivivens</taxon>
    </lineage>
</organism>
<dbReference type="Gene3D" id="3.20.20.140">
    <property type="entry name" value="Metal-dependent hydrolases"/>
    <property type="match status" value="1"/>
</dbReference>
<comment type="similarity">
    <text evidence="2 8">Belongs to the metallo-dependent hydrolases superfamily. ATZ/TRZ family.</text>
</comment>
<dbReference type="Pfam" id="PF01979">
    <property type="entry name" value="Amidohydro_1"/>
    <property type="match status" value="1"/>
</dbReference>
<evidence type="ECO:0000256" key="4">
    <source>
        <dbReference type="ARBA" id="ARBA00022723"/>
    </source>
</evidence>
<dbReference type="EC" id="3.5.4.3" evidence="3 7"/>
<feature type="domain" description="Aminodeoxyfutalosine deaminase/Imidazolonepropionase-like composite" evidence="10">
    <location>
        <begin position="32"/>
        <end position="57"/>
    </location>
</feature>
<comment type="pathway">
    <text evidence="1 8">Purine metabolism; guanine degradation; xanthine from guanine: step 1/1.</text>
</comment>
<comment type="function">
    <text evidence="8">Catalyzes the hydrolytic deamination of guanine, producing xanthine and ammonia.</text>
</comment>
<accession>A0ABX0VXU7</accession>
<evidence type="ECO:0000256" key="7">
    <source>
        <dbReference type="NCBIfam" id="TIGR02967"/>
    </source>
</evidence>
<dbReference type="NCBIfam" id="NF006679">
    <property type="entry name" value="PRK09228.1"/>
    <property type="match status" value="1"/>
</dbReference>
<evidence type="ECO:0000256" key="3">
    <source>
        <dbReference type="ARBA" id="ARBA00012781"/>
    </source>
</evidence>
<evidence type="ECO:0000256" key="8">
    <source>
        <dbReference type="RuleBase" id="RU366009"/>
    </source>
</evidence>
<feature type="domain" description="Amidohydrolase-related" evidence="9">
    <location>
        <begin position="67"/>
        <end position="428"/>
    </location>
</feature>
<protein>
    <recommendedName>
        <fullName evidence="3 7">Guanine deaminase</fullName>
        <shortName evidence="8">Guanase</shortName>
        <ecNumber evidence="3 7">3.5.4.3</ecNumber>
    </recommendedName>
    <alternativeName>
        <fullName evidence="8">Guanine aminohydrolase</fullName>
    </alternativeName>
</protein>
<evidence type="ECO:0000259" key="9">
    <source>
        <dbReference type="Pfam" id="PF01979"/>
    </source>
</evidence>
<dbReference type="SUPFAM" id="SSF51338">
    <property type="entry name" value="Composite domain of metallo-dependent hydrolases"/>
    <property type="match status" value="1"/>
</dbReference>
<keyword evidence="12" id="KW-1185">Reference proteome</keyword>
<dbReference type="Gene3D" id="2.30.40.10">
    <property type="entry name" value="Urease, subunit C, domain 1"/>
    <property type="match status" value="1"/>
</dbReference>
<evidence type="ECO:0000256" key="6">
    <source>
        <dbReference type="ARBA" id="ARBA00022833"/>
    </source>
</evidence>
<dbReference type="EMBL" id="JAATOP010000004">
    <property type="protein sequence ID" value="NIY72235.1"/>
    <property type="molecule type" value="Genomic_DNA"/>
</dbReference>
<evidence type="ECO:0000313" key="11">
    <source>
        <dbReference type="EMBL" id="NIY72235.1"/>
    </source>
</evidence>
<keyword evidence="6 8" id="KW-0862">Zinc</keyword>
<dbReference type="SUPFAM" id="SSF51556">
    <property type="entry name" value="Metallo-dependent hydrolases"/>
    <property type="match status" value="1"/>
</dbReference>
<dbReference type="PANTHER" id="PTHR11271">
    <property type="entry name" value="GUANINE DEAMINASE"/>
    <property type="match status" value="1"/>
</dbReference>
<comment type="catalytic activity">
    <reaction evidence="8">
        <text>guanine + H2O + H(+) = xanthine + NH4(+)</text>
        <dbReference type="Rhea" id="RHEA:14665"/>
        <dbReference type="ChEBI" id="CHEBI:15377"/>
        <dbReference type="ChEBI" id="CHEBI:15378"/>
        <dbReference type="ChEBI" id="CHEBI:16235"/>
        <dbReference type="ChEBI" id="CHEBI:17712"/>
        <dbReference type="ChEBI" id="CHEBI:28938"/>
        <dbReference type="EC" id="3.5.4.3"/>
    </reaction>
</comment>